<protein>
    <submittedName>
        <fullName evidence="3">ULP_PROTEASE domain-containing protein</fullName>
    </submittedName>
</protein>
<keyword evidence="2" id="KW-1185">Reference proteome</keyword>
<dbReference type="EMBL" id="UYRT01094733">
    <property type="protein sequence ID" value="VDN39791.1"/>
    <property type="molecule type" value="Genomic_DNA"/>
</dbReference>
<reference evidence="3" key="1">
    <citation type="submission" date="2016-06" db="UniProtKB">
        <authorList>
            <consortium name="WormBaseParasite"/>
        </authorList>
    </citation>
    <scope>IDENTIFICATION</scope>
</reference>
<dbReference type="Gene3D" id="3.40.395.10">
    <property type="entry name" value="Adenoviral Proteinase, Chain A"/>
    <property type="match status" value="1"/>
</dbReference>
<evidence type="ECO:0000313" key="3">
    <source>
        <dbReference type="WBParaSite" id="GPUH_0002232501-mRNA-1"/>
    </source>
</evidence>
<dbReference type="AlphaFoldDB" id="A0A183EMV7"/>
<dbReference type="WBParaSite" id="GPUH_0002232501-mRNA-1">
    <property type="protein sequence ID" value="GPUH_0002232501-mRNA-1"/>
    <property type="gene ID" value="GPUH_0002232501"/>
</dbReference>
<evidence type="ECO:0000313" key="2">
    <source>
        <dbReference type="Proteomes" id="UP000271098"/>
    </source>
</evidence>
<gene>
    <name evidence="1" type="ORF">GPUH_LOCUS22297</name>
</gene>
<dbReference type="Proteomes" id="UP000271098">
    <property type="component" value="Unassembled WGS sequence"/>
</dbReference>
<name>A0A183EMV7_9BILA</name>
<proteinExistence type="predicted"/>
<dbReference type="InterPro" id="IPR038765">
    <property type="entry name" value="Papain-like_cys_pep_sf"/>
</dbReference>
<sequence length="272" mass="30999">MGERLTDDIIDAYCDKLQESINREVDGMLAMQYILLEPDSLKNLIRGDKNVCQVIYDHCRAHYVVLFRNKLIPRRVVVYDPIVPHKDSVRDTLNESVRQQILAMFGHLYGDDQAMEIAVETGLSTQNDCWSCGLRAVAFITHLILGVDPANYEYDLEKVGRFIMEIIKMEKPSREIIAGAQFGQHRGDGKSCLTVVRVTKDGKFEFDDETVPSRSADEKQKSDELLTDVDEAKVLESDEEKTVYPRTLHGDTVIDNNNNSVKEGFLLSHHFF</sequence>
<reference evidence="1 2" key="2">
    <citation type="submission" date="2018-11" db="EMBL/GenBank/DDBJ databases">
        <authorList>
            <consortium name="Pathogen Informatics"/>
        </authorList>
    </citation>
    <scope>NUCLEOTIDE SEQUENCE [LARGE SCALE GENOMIC DNA]</scope>
</reference>
<dbReference type="OrthoDB" id="5825090at2759"/>
<accession>A0A183EMV7</accession>
<evidence type="ECO:0000313" key="1">
    <source>
        <dbReference type="EMBL" id="VDN39791.1"/>
    </source>
</evidence>
<organism evidence="3">
    <name type="scientific">Gongylonema pulchrum</name>
    <dbReference type="NCBI Taxonomy" id="637853"/>
    <lineage>
        <taxon>Eukaryota</taxon>
        <taxon>Metazoa</taxon>
        <taxon>Ecdysozoa</taxon>
        <taxon>Nematoda</taxon>
        <taxon>Chromadorea</taxon>
        <taxon>Rhabditida</taxon>
        <taxon>Spirurina</taxon>
        <taxon>Spiruromorpha</taxon>
        <taxon>Spiruroidea</taxon>
        <taxon>Gongylonematidae</taxon>
        <taxon>Gongylonema</taxon>
    </lineage>
</organism>
<dbReference type="SUPFAM" id="SSF54001">
    <property type="entry name" value="Cysteine proteinases"/>
    <property type="match status" value="1"/>
</dbReference>